<name>A0A9Q3GWQ0_9BASI</name>
<evidence type="ECO:0000313" key="2">
    <source>
        <dbReference type="Proteomes" id="UP000765509"/>
    </source>
</evidence>
<keyword evidence="2" id="KW-1185">Reference proteome</keyword>
<dbReference type="Proteomes" id="UP000765509">
    <property type="component" value="Unassembled WGS sequence"/>
</dbReference>
<accession>A0A9Q3GWQ0</accession>
<organism evidence="1 2">
    <name type="scientific">Austropuccinia psidii MF-1</name>
    <dbReference type="NCBI Taxonomy" id="1389203"/>
    <lineage>
        <taxon>Eukaryota</taxon>
        <taxon>Fungi</taxon>
        <taxon>Dikarya</taxon>
        <taxon>Basidiomycota</taxon>
        <taxon>Pucciniomycotina</taxon>
        <taxon>Pucciniomycetes</taxon>
        <taxon>Pucciniales</taxon>
        <taxon>Sphaerophragmiaceae</taxon>
        <taxon>Austropuccinia</taxon>
    </lineage>
</organism>
<dbReference type="AlphaFoldDB" id="A0A9Q3GWQ0"/>
<proteinExistence type="predicted"/>
<evidence type="ECO:0000313" key="1">
    <source>
        <dbReference type="EMBL" id="MBW0482741.1"/>
    </source>
</evidence>
<dbReference type="EMBL" id="AVOT02006910">
    <property type="protein sequence ID" value="MBW0482741.1"/>
    <property type="molecule type" value="Genomic_DNA"/>
</dbReference>
<sequence length="147" mass="16669">MVVTTVQTPGGEGKRIRENQATIQDLEEQLTRTGHTQIASGSQGEGQIFSPVASYHSETNRSVAKSHYSSQSHKFYRRRQGYKGKNNTTSSQRVRELDSIIQKLLDLVQKVHKNQKKLRITLESLVPLIEILPPLRLNIILSHLRVT</sequence>
<reference evidence="1" key="1">
    <citation type="submission" date="2021-03" db="EMBL/GenBank/DDBJ databases">
        <title>Draft genome sequence of rust myrtle Austropuccinia psidii MF-1, a brazilian biotype.</title>
        <authorList>
            <person name="Quecine M.C."/>
            <person name="Pachon D.M.R."/>
            <person name="Bonatelli M.L."/>
            <person name="Correr F.H."/>
            <person name="Franceschini L.M."/>
            <person name="Leite T.F."/>
            <person name="Margarido G.R.A."/>
            <person name="Almeida C.A."/>
            <person name="Ferrarezi J.A."/>
            <person name="Labate C.A."/>
        </authorList>
    </citation>
    <scope>NUCLEOTIDE SEQUENCE</scope>
    <source>
        <strain evidence="1">MF-1</strain>
    </source>
</reference>
<gene>
    <name evidence="1" type="ORF">O181_022456</name>
</gene>
<comment type="caution">
    <text evidence="1">The sequence shown here is derived from an EMBL/GenBank/DDBJ whole genome shotgun (WGS) entry which is preliminary data.</text>
</comment>
<protein>
    <submittedName>
        <fullName evidence="1">Uncharacterized protein</fullName>
    </submittedName>
</protein>